<comment type="caution">
    <text evidence="2">The sequence shown here is derived from an EMBL/GenBank/DDBJ whole genome shotgun (WGS) entry which is preliminary data.</text>
</comment>
<organism evidence="2 3">
    <name type="scientific">Halomarina salina</name>
    <dbReference type="NCBI Taxonomy" id="1872699"/>
    <lineage>
        <taxon>Archaea</taxon>
        <taxon>Methanobacteriati</taxon>
        <taxon>Methanobacteriota</taxon>
        <taxon>Stenosarchaea group</taxon>
        <taxon>Halobacteria</taxon>
        <taxon>Halobacteriales</taxon>
        <taxon>Natronomonadaceae</taxon>
        <taxon>Halomarina</taxon>
    </lineage>
</organism>
<dbReference type="RefSeq" id="WP_247414421.1">
    <property type="nucleotide sequence ID" value="NZ_JALLGW010000001.1"/>
</dbReference>
<dbReference type="Proteomes" id="UP001596099">
    <property type="component" value="Unassembled WGS sequence"/>
</dbReference>
<evidence type="ECO:0000256" key="1">
    <source>
        <dbReference type="SAM" id="MobiDB-lite"/>
    </source>
</evidence>
<feature type="compositionally biased region" description="Acidic residues" evidence="1">
    <location>
        <begin position="1"/>
        <end position="13"/>
    </location>
</feature>
<feature type="region of interest" description="Disordered" evidence="1">
    <location>
        <begin position="1"/>
        <end position="22"/>
    </location>
</feature>
<dbReference type="AlphaFoldDB" id="A0ABD5RLK6"/>
<evidence type="ECO:0000313" key="2">
    <source>
        <dbReference type="EMBL" id="MFC5971527.1"/>
    </source>
</evidence>
<dbReference type="EMBL" id="JBHSQH010000001">
    <property type="protein sequence ID" value="MFC5971527.1"/>
    <property type="molecule type" value="Genomic_DNA"/>
</dbReference>
<sequence>MTDQGEGADEADELERGRQYRYDDGVAEAVVTTEEGRVLAVREYPSEERFREEVSAAVTTEFNEVLAGIDAEAIMGEVREDTRTDPAGDASAGTGAAASGTENVAPAGAEDPDEDSSDDAE</sequence>
<keyword evidence="3" id="KW-1185">Reference proteome</keyword>
<protein>
    <submittedName>
        <fullName evidence="2">Uncharacterized protein</fullName>
    </submittedName>
</protein>
<feature type="compositionally biased region" description="Acidic residues" evidence="1">
    <location>
        <begin position="110"/>
        <end position="121"/>
    </location>
</feature>
<reference evidence="2 3" key="1">
    <citation type="journal article" date="2019" name="Int. J. Syst. Evol. Microbiol.">
        <title>The Global Catalogue of Microorganisms (GCM) 10K type strain sequencing project: providing services to taxonomists for standard genome sequencing and annotation.</title>
        <authorList>
            <consortium name="The Broad Institute Genomics Platform"/>
            <consortium name="The Broad Institute Genome Sequencing Center for Infectious Disease"/>
            <person name="Wu L."/>
            <person name="Ma J."/>
        </authorList>
    </citation>
    <scope>NUCLEOTIDE SEQUENCE [LARGE SCALE GENOMIC DNA]</scope>
    <source>
        <strain evidence="2 3">CGMCC 1.12543</strain>
    </source>
</reference>
<accession>A0ABD5RLK6</accession>
<evidence type="ECO:0000313" key="3">
    <source>
        <dbReference type="Proteomes" id="UP001596099"/>
    </source>
</evidence>
<gene>
    <name evidence="2" type="ORF">ACFPYI_09310</name>
</gene>
<name>A0ABD5RLK6_9EURY</name>
<feature type="region of interest" description="Disordered" evidence="1">
    <location>
        <begin position="79"/>
        <end position="121"/>
    </location>
</feature>
<proteinExistence type="predicted"/>
<feature type="compositionally biased region" description="Low complexity" evidence="1">
    <location>
        <begin position="87"/>
        <end position="101"/>
    </location>
</feature>